<sequence>MIQLLDVTTAEKGLKEKGKDVEIKELKQYVRRKRKLPRTLKSPFISRVVSLLSKVISTEKDFCNLVFVSTRDDDDVIWENDDGKRNGRVQARKYTSQAIL</sequence>
<organism evidence="1 2">
    <name type="scientific">Cichorium intybus</name>
    <name type="common">Chicory</name>
    <dbReference type="NCBI Taxonomy" id="13427"/>
    <lineage>
        <taxon>Eukaryota</taxon>
        <taxon>Viridiplantae</taxon>
        <taxon>Streptophyta</taxon>
        <taxon>Embryophyta</taxon>
        <taxon>Tracheophyta</taxon>
        <taxon>Spermatophyta</taxon>
        <taxon>Magnoliopsida</taxon>
        <taxon>eudicotyledons</taxon>
        <taxon>Gunneridae</taxon>
        <taxon>Pentapetalae</taxon>
        <taxon>asterids</taxon>
        <taxon>campanulids</taxon>
        <taxon>Asterales</taxon>
        <taxon>Asteraceae</taxon>
        <taxon>Cichorioideae</taxon>
        <taxon>Cichorieae</taxon>
        <taxon>Cichoriinae</taxon>
        <taxon>Cichorium</taxon>
    </lineage>
</organism>
<comment type="caution">
    <text evidence="1">The sequence shown here is derived from an EMBL/GenBank/DDBJ whole genome shotgun (WGS) entry which is preliminary data.</text>
</comment>
<reference evidence="2" key="1">
    <citation type="journal article" date="2022" name="Mol. Ecol. Resour.">
        <title>The genomes of chicory, endive, great burdock and yacon provide insights into Asteraceae palaeo-polyploidization history and plant inulin production.</title>
        <authorList>
            <person name="Fan W."/>
            <person name="Wang S."/>
            <person name="Wang H."/>
            <person name="Wang A."/>
            <person name="Jiang F."/>
            <person name="Liu H."/>
            <person name="Zhao H."/>
            <person name="Xu D."/>
            <person name="Zhang Y."/>
        </authorList>
    </citation>
    <scope>NUCLEOTIDE SEQUENCE [LARGE SCALE GENOMIC DNA]</scope>
    <source>
        <strain evidence="2">cv. Punajuju</strain>
    </source>
</reference>
<keyword evidence="2" id="KW-1185">Reference proteome</keyword>
<gene>
    <name evidence="1" type="ORF">L2E82_45051</name>
</gene>
<name>A0ACB8ZS12_CICIN</name>
<accession>A0ACB8ZS12</accession>
<evidence type="ECO:0000313" key="2">
    <source>
        <dbReference type="Proteomes" id="UP001055811"/>
    </source>
</evidence>
<reference evidence="1 2" key="2">
    <citation type="journal article" date="2022" name="Mol. Ecol. Resour.">
        <title>The genomes of chicory, endive, great burdock and yacon provide insights into Asteraceae paleo-polyploidization history and plant inulin production.</title>
        <authorList>
            <person name="Fan W."/>
            <person name="Wang S."/>
            <person name="Wang H."/>
            <person name="Wang A."/>
            <person name="Jiang F."/>
            <person name="Liu H."/>
            <person name="Zhao H."/>
            <person name="Xu D."/>
            <person name="Zhang Y."/>
        </authorList>
    </citation>
    <scope>NUCLEOTIDE SEQUENCE [LARGE SCALE GENOMIC DNA]</scope>
    <source>
        <strain evidence="2">cv. Punajuju</strain>
        <tissue evidence="1">Leaves</tissue>
    </source>
</reference>
<evidence type="ECO:0000313" key="1">
    <source>
        <dbReference type="EMBL" id="KAI3700423.1"/>
    </source>
</evidence>
<dbReference type="Proteomes" id="UP001055811">
    <property type="component" value="Linkage Group LG08"/>
</dbReference>
<protein>
    <submittedName>
        <fullName evidence="1">Uncharacterized protein</fullName>
    </submittedName>
</protein>
<proteinExistence type="predicted"/>
<dbReference type="EMBL" id="CM042016">
    <property type="protein sequence ID" value="KAI3700423.1"/>
    <property type="molecule type" value="Genomic_DNA"/>
</dbReference>